<proteinExistence type="predicted"/>
<feature type="compositionally biased region" description="Polar residues" evidence="1">
    <location>
        <begin position="1"/>
        <end position="12"/>
    </location>
</feature>
<organism evidence="2 3">
    <name type="scientific">Halteria grandinella</name>
    <dbReference type="NCBI Taxonomy" id="5974"/>
    <lineage>
        <taxon>Eukaryota</taxon>
        <taxon>Sar</taxon>
        <taxon>Alveolata</taxon>
        <taxon>Ciliophora</taxon>
        <taxon>Intramacronucleata</taxon>
        <taxon>Spirotrichea</taxon>
        <taxon>Stichotrichia</taxon>
        <taxon>Sporadotrichida</taxon>
        <taxon>Halteriidae</taxon>
        <taxon>Halteria</taxon>
    </lineage>
</organism>
<comment type="caution">
    <text evidence="2">The sequence shown here is derived from an EMBL/GenBank/DDBJ whole genome shotgun (WGS) entry which is preliminary data.</text>
</comment>
<accession>A0A8J8SWN5</accession>
<protein>
    <submittedName>
        <fullName evidence="2">Uncharacterized protein</fullName>
    </submittedName>
</protein>
<reference evidence="2" key="1">
    <citation type="submission" date="2019-06" db="EMBL/GenBank/DDBJ databases">
        <authorList>
            <person name="Zheng W."/>
        </authorList>
    </citation>
    <scope>NUCLEOTIDE SEQUENCE</scope>
    <source>
        <strain evidence="2">QDHG01</strain>
    </source>
</reference>
<dbReference type="Proteomes" id="UP000785679">
    <property type="component" value="Unassembled WGS sequence"/>
</dbReference>
<dbReference type="EMBL" id="RRYP01019974">
    <property type="protein sequence ID" value="TNV73071.1"/>
    <property type="molecule type" value="Genomic_DNA"/>
</dbReference>
<evidence type="ECO:0000313" key="3">
    <source>
        <dbReference type="Proteomes" id="UP000785679"/>
    </source>
</evidence>
<feature type="region of interest" description="Disordered" evidence="1">
    <location>
        <begin position="1"/>
        <end position="29"/>
    </location>
</feature>
<sequence>MRASAIPSTCKTQSRDWQRPFTRNPFKPIEWRQPWRPSMRTITTNLSAAKAVTSMEMKKKVQGIERCCLTPQG</sequence>
<evidence type="ECO:0000256" key="1">
    <source>
        <dbReference type="SAM" id="MobiDB-lite"/>
    </source>
</evidence>
<evidence type="ECO:0000313" key="2">
    <source>
        <dbReference type="EMBL" id="TNV73071.1"/>
    </source>
</evidence>
<name>A0A8J8SWN5_HALGN</name>
<dbReference type="AlphaFoldDB" id="A0A8J8SWN5"/>
<keyword evidence="3" id="KW-1185">Reference proteome</keyword>
<gene>
    <name evidence="2" type="ORF">FGO68_gene15472</name>
</gene>